<name>A0A6I4VQB5_9BACL</name>
<organism evidence="1 2">
    <name type="scientific">Shimazuella alba</name>
    <dbReference type="NCBI Taxonomy" id="2690964"/>
    <lineage>
        <taxon>Bacteria</taxon>
        <taxon>Bacillati</taxon>
        <taxon>Bacillota</taxon>
        <taxon>Bacilli</taxon>
        <taxon>Bacillales</taxon>
        <taxon>Thermoactinomycetaceae</taxon>
        <taxon>Shimazuella</taxon>
    </lineage>
</organism>
<accession>A0A6I4VQB5</accession>
<evidence type="ECO:0000313" key="1">
    <source>
        <dbReference type="EMBL" id="MXQ53837.1"/>
    </source>
</evidence>
<comment type="caution">
    <text evidence="1">The sequence shown here is derived from an EMBL/GenBank/DDBJ whole genome shotgun (WGS) entry which is preliminary data.</text>
</comment>
<dbReference type="AlphaFoldDB" id="A0A6I4VQB5"/>
<dbReference type="RefSeq" id="WP_160801197.1">
    <property type="nucleotide sequence ID" value="NZ_WUUL01000005.1"/>
</dbReference>
<protein>
    <submittedName>
        <fullName evidence="1">Uncharacterized protein</fullName>
    </submittedName>
</protein>
<dbReference type="EMBL" id="WUUL01000005">
    <property type="protein sequence ID" value="MXQ53837.1"/>
    <property type="molecule type" value="Genomic_DNA"/>
</dbReference>
<dbReference type="Proteomes" id="UP000430692">
    <property type="component" value="Unassembled WGS sequence"/>
</dbReference>
<gene>
    <name evidence="1" type="ORF">GSM42_08920</name>
</gene>
<keyword evidence="2" id="KW-1185">Reference proteome</keyword>
<proteinExistence type="predicted"/>
<evidence type="ECO:0000313" key="2">
    <source>
        <dbReference type="Proteomes" id="UP000430692"/>
    </source>
</evidence>
<sequence>MSSFDNLQGVELIAQECIYSHIQYVGDGGQGSGLSLGDDYVADAAGFLTHIEKATEPSDKFEFVDDGDTIELTVKDDSDKISKAFRFSLVPDEKREELLNALRSLRGRERSFGSPTDSFL</sequence>
<reference evidence="1 2" key="1">
    <citation type="submission" date="2019-12" db="EMBL/GenBank/DDBJ databases">
        <title>Whole-genome analyses of novel actinobacteria.</title>
        <authorList>
            <person name="Sahin N."/>
            <person name="Saygin H."/>
        </authorList>
    </citation>
    <scope>NUCLEOTIDE SEQUENCE [LARGE SCALE GENOMIC DNA]</scope>
    <source>
        <strain evidence="1 2">KC615</strain>
    </source>
</reference>